<reference evidence="11 12" key="2">
    <citation type="submission" date="2018-06" db="EMBL/GenBank/DDBJ databases">
        <authorList>
            <consortium name="Pathogen Informatics"/>
            <person name="Doyle S."/>
        </authorList>
    </citation>
    <scope>NUCLEOTIDE SEQUENCE [LARGE SCALE GENOMIC DNA]</scope>
    <source>
        <strain evidence="4 11">NCTC8181</strain>
        <strain evidence="9 12">NCTC8185</strain>
    </source>
</reference>
<proteinExistence type="predicted"/>
<evidence type="ECO:0000313" key="3">
    <source>
        <dbReference type="EMBL" id="KLL39051.1"/>
    </source>
</evidence>
<gene>
    <name evidence="4" type="primary">dnaC_2</name>
    <name evidence="9" type="synonym">dnaC_1</name>
    <name evidence="5" type="synonym">dnaC_3</name>
    <name evidence="6" type="synonym">dnaC_4</name>
    <name evidence="7" type="synonym">dnaC_5</name>
    <name evidence="8" type="synonym">dnaC_6</name>
    <name evidence="4" type="ORF">NCTC8181_02390</name>
    <name evidence="5" type="ORF">NCTC8181_02427</name>
    <name evidence="6" type="ORF">NCTC8181_02470</name>
    <name evidence="7" type="ORF">NCTC8181_02525</name>
    <name evidence="8" type="ORF">NCTC8181_02673</name>
    <name evidence="9" type="ORF">NCTC8185_00287</name>
    <name evidence="3" type="ORF">WA04_05465</name>
    <name evidence="2" type="ORF">WA04_09730</name>
</gene>
<evidence type="ECO:0000313" key="9">
    <source>
        <dbReference type="EMBL" id="SUN13136.1"/>
    </source>
</evidence>
<evidence type="ECO:0000313" key="8">
    <source>
        <dbReference type="EMBL" id="SQA20323.1"/>
    </source>
</evidence>
<dbReference type="EMBL" id="LBKL01000064">
    <property type="protein sequence ID" value="KLL39051.1"/>
    <property type="molecule type" value="Genomic_DNA"/>
</dbReference>
<evidence type="ECO:0000313" key="5">
    <source>
        <dbReference type="EMBL" id="SQA20077.1"/>
    </source>
</evidence>
<evidence type="ECO:0000313" key="4">
    <source>
        <dbReference type="EMBL" id="SQA19323.1"/>
    </source>
</evidence>
<dbReference type="SUPFAM" id="SSF52540">
    <property type="entry name" value="P-loop containing nucleoside triphosphate hydrolases"/>
    <property type="match status" value="1"/>
</dbReference>
<evidence type="ECO:0000259" key="1">
    <source>
        <dbReference type="Pfam" id="PF01695"/>
    </source>
</evidence>
<organism evidence="4 11">
    <name type="scientific">Streptococcus agalactiae</name>
    <dbReference type="NCBI Taxonomy" id="1311"/>
    <lineage>
        <taxon>Bacteria</taxon>
        <taxon>Bacillati</taxon>
        <taxon>Bacillota</taxon>
        <taxon>Bacilli</taxon>
        <taxon>Lactobacillales</taxon>
        <taxon>Streptococcaceae</taxon>
        <taxon>Streptococcus</taxon>
    </lineage>
</organism>
<dbReference type="EMBL" id="UAVB01000003">
    <property type="protein sequence ID" value="SQA20077.1"/>
    <property type="molecule type" value="Genomic_DNA"/>
</dbReference>
<dbReference type="RefSeq" id="WP_000863939.1">
    <property type="nucleotide sequence ID" value="NZ_FJQZ01000089.1"/>
</dbReference>
<dbReference type="Proteomes" id="UP000035346">
    <property type="component" value="Unassembled WGS sequence"/>
</dbReference>
<dbReference type="InterPro" id="IPR002611">
    <property type="entry name" value="IstB_ATP-bd"/>
</dbReference>
<dbReference type="CDD" id="cd00009">
    <property type="entry name" value="AAA"/>
    <property type="match status" value="1"/>
</dbReference>
<protein>
    <submittedName>
        <fullName evidence="2 4">DNA replication protein</fullName>
    </submittedName>
</protein>
<evidence type="ECO:0000313" key="11">
    <source>
        <dbReference type="Proteomes" id="UP000250200"/>
    </source>
</evidence>
<dbReference type="Proteomes" id="UP000254076">
    <property type="component" value="Unassembled WGS sequence"/>
</dbReference>
<evidence type="ECO:0000313" key="7">
    <source>
        <dbReference type="EMBL" id="SQA20175.1"/>
    </source>
</evidence>
<dbReference type="Pfam" id="PF01695">
    <property type="entry name" value="IstB_IS21"/>
    <property type="match status" value="1"/>
</dbReference>
<dbReference type="EMBL" id="UHEQ01000004">
    <property type="protein sequence ID" value="SUN13136.1"/>
    <property type="molecule type" value="Genomic_DNA"/>
</dbReference>
<dbReference type="EMBL" id="UAVB01000001">
    <property type="protein sequence ID" value="SQA19323.1"/>
    <property type="molecule type" value="Genomic_DNA"/>
</dbReference>
<dbReference type="EMBL" id="UAVB01000012">
    <property type="protein sequence ID" value="SQA20323.1"/>
    <property type="molecule type" value="Genomic_DNA"/>
</dbReference>
<feature type="domain" description="IstB-like ATP-binding" evidence="1">
    <location>
        <begin position="90"/>
        <end position="248"/>
    </location>
</feature>
<accession>A0A7Z7KA48</accession>
<dbReference type="EMBL" id="LBKL01000090">
    <property type="protein sequence ID" value="KLL35909.1"/>
    <property type="molecule type" value="Genomic_DNA"/>
</dbReference>
<evidence type="ECO:0000313" key="2">
    <source>
        <dbReference type="EMBL" id="KLL35909.1"/>
    </source>
</evidence>
<evidence type="ECO:0000313" key="12">
    <source>
        <dbReference type="Proteomes" id="UP000254076"/>
    </source>
</evidence>
<dbReference type="PANTHER" id="PTHR30050:SF4">
    <property type="entry name" value="ATP-BINDING PROTEIN RV3427C IN INSERTION SEQUENCE-RELATED"/>
    <property type="match status" value="1"/>
</dbReference>
<sequence>MAFGLMTRESMLENGVIRDTGKTCEKHEMPIYARKMPNHGNRETEFCWQCTTEYIQTKSNAVDIAYNNQSLLAKGYKVFYKESVLSKEIASATLKNYKEHSAVDTKALNYAKRITRDYVKGMEGNSLLQGPPGVGKSHLSMSIAKNINEMFKSYNQSKSVIFVSVPLLSGLVKDTFDYDDKKNSKYSQERMSKLLINCDYLILDDLGKESTTGNTIKSASGWTYTFLFNILDNRTNTIINTNFSRAELMKIYDAAFVDRIIKGAKNNIFKYPDNAESKRF</sequence>
<comment type="caution">
    <text evidence="4">The sequence shown here is derived from an EMBL/GenBank/DDBJ whole genome shotgun (WGS) entry which is preliminary data.</text>
</comment>
<name>A0A7Z7KA48_STRAG</name>
<dbReference type="Gene3D" id="3.40.50.300">
    <property type="entry name" value="P-loop containing nucleotide triphosphate hydrolases"/>
    <property type="match status" value="1"/>
</dbReference>
<dbReference type="InterPro" id="IPR027417">
    <property type="entry name" value="P-loop_NTPase"/>
</dbReference>
<dbReference type="AlphaFoldDB" id="A0A7Z7KA48"/>
<dbReference type="GO" id="GO:0006260">
    <property type="term" value="P:DNA replication"/>
    <property type="evidence" value="ECO:0007669"/>
    <property type="project" value="TreeGrafter"/>
</dbReference>
<dbReference type="EMBL" id="UAVB01000005">
    <property type="protein sequence ID" value="SQA20120.1"/>
    <property type="molecule type" value="Genomic_DNA"/>
</dbReference>
<dbReference type="GO" id="GO:0005524">
    <property type="term" value="F:ATP binding"/>
    <property type="evidence" value="ECO:0007669"/>
    <property type="project" value="InterPro"/>
</dbReference>
<evidence type="ECO:0000313" key="6">
    <source>
        <dbReference type="EMBL" id="SQA20120.1"/>
    </source>
</evidence>
<dbReference type="Proteomes" id="UP000250200">
    <property type="component" value="Unassembled WGS sequence"/>
</dbReference>
<dbReference type="EMBL" id="UAVB01000006">
    <property type="protein sequence ID" value="SQA20175.1"/>
    <property type="molecule type" value="Genomic_DNA"/>
</dbReference>
<dbReference type="PANTHER" id="PTHR30050">
    <property type="entry name" value="CHROMOSOMAL REPLICATION INITIATOR PROTEIN DNAA"/>
    <property type="match status" value="1"/>
</dbReference>
<reference evidence="2 10" key="1">
    <citation type="journal article" date="2015" name="PLoS ONE">
        <title>Genomic analysis reveals the molecular basis for capsule loss in the group B streptococcus population.</title>
        <authorList>
            <consortium name="DEVANI Consortium"/>
            <person name="Rosini R."/>
            <person name="Campisi E."/>
            <person name="De Chiara M."/>
            <person name="Tettelin H."/>
            <person name="Rinaudo D."/>
            <person name="Toniolo C."/>
            <person name="Metruccio M."/>
            <person name="Guidotti S."/>
            <person name="Sorensen U.B."/>
            <person name="Kilian M."/>
            <person name="Ramirez M."/>
            <person name="Janulczyk R."/>
            <person name="Donati C."/>
            <person name="Grandi G."/>
            <person name="Margarit I."/>
        </authorList>
    </citation>
    <scope>NUCLEOTIDE SEQUENCE [LARGE SCALE GENOMIC DNA]</scope>
    <source>
        <strain evidence="2 10">DK-B-USS-215</strain>
    </source>
</reference>
<evidence type="ECO:0000313" key="10">
    <source>
        <dbReference type="Proteomes" id="UP000035346"/>
    </source>
</evidence>